<dbReference type="AlphaFoldDB" id="A0AAV0TXQ0"/>
<evidence type="ECO:0000313" key="3">
    <source>
        <dbReference type="EMBL" id="CAI5738825.1"/>
    </source>
</evidence>
<evidence type="ECO:0008006" key="5">
    <source>
        <dbReference type="Google" id="ProtNLM"/>
    </source>
</evidence>
<gene>
    <name evidence="2" type="ORF">HBR001_LOCUS4433</name>
    <name evidence="3" type="ORF">HBR001_LOCUS7614</name>
</gene>
<protein>
    <recommendedName>
        <fullName evidence="5">RxLR effector candidate protein</fullName>
    </recommendedName>
</protein>
<sequence length="194" mass="20551">MSAAAGVASSHTATADITTFQSTVHTTSRLPVHPHVPPVRYISASQAHIRVAGKRRRLNDDDPIPGDPDWDMETHDQQVERTVQANLMTLDTGITSRLDSFRSSLDTDVASPTVDVAVSGCPVTDDAPTSTPAVQRPLASAAVRTRATRLSCSYHPGHSNGSASTNHDSLGPSGGSDASHYWAKDSKQTAILKS</sequence>
<evidence type="ECO:0000313" key="2">
    <source>
        <dbReference type="EMBL" id="CAI5728892.1"/>
    </source>
</evidence>
<dbReference type="Proteomes" id="UP001162031">
    <property type="component" value="Unassembled WGS sequence"/>
</dbReference>
<keyword evidence="4" id="KW-1185">Reference proteome</keyword>
<accession>A0AAV0TXQ0</accession>
<dbReference type="EMBL" id="CANTFL010000961">
    <property type="protein sequence ID" value="CAI5728892.1"/>
    <property type="molecule type" value="Genomic_DNA"/>
</dbReference>
<reference evidence="2" key="1">
    <citation type="submission" date="2022-12" db="EMBL/GenBank/DDBJ databases">
        <authorList>
            <person name="Webb A."/>
        </authorList>
    </citation>
    <scope>NUCLEOTIDE SEQUENCE</scope>
    <source>
        <strain evidence="2">Hp1</strain>
    </source>
</reference>
<name>A0AAV0TXQ0_HYABA</name>
<evidence type="ECO:0000256" key="1">
    <source>
        <dbReference type="SAM" id="MobiDB-lite"/>
    </source>
</evidence>
<comment type="caution">
    <text evidence="2">The sequence shown here is derived from an EMBL/GenBank/DDBJ whole genome shotgun (WGS) entry which is preliminary data.</text>
</comment>
<evidence type="ECO:0000313" key="4">
    <source>
        <dbReference type="Proteomes" id="UP001162031"/>
    </source>
</evidence>
<proteinExistence type="predicted"/>
<organism evidence="2 4">
    <name type="scientific">Hyaloperonospora brassicae</name>
    <name type="common">Brassica downy mildew</name>
    <name type="synonym">Peronospora brassicae</name>
    <dbReference type="NCBI Taxonomy" id="162125"/>
    <lineage>
        <taxon>Eukaryota</taxon>
        <taxon>Sar</taxon>
        <taxon>Stramenopiles</taxon>
        <taxon>Oomycota</taxon>
        <taxon>Peronosporomycetes</taxon>
        <taxon>Peronosporales</taxon>
        <taxon>Peronosporaceae</taxon>
        <taxon>Hyaloperonospora</taxon>
    </lineage>
</organism>
<feature type="region of interest" description="Disordered" evidence="1">
    <location>
        <begin position="152"/>
        <end position="194"/>
    </location>
</feature>
<feature type="compositionally biased region" description="Polar residues" evidence="1">
    <location>
        <begin position="159"/>
        <end position="168"/>
    </location>
</feature>
<dbReference type="EMBL" id="CANTFL010001401">
    <property type="protein sequence ID" value="CAI5738825.1"/>
    <property type="molecule type" value="Genomic_DNA"/>
</dbReference>